<feature type="domain" description="Peptidase M48" evidence="8">
    <location>
        <begin position="208"/>
        <end position="411"/>
    </location>
</feature>
<evidence type="ECO:0000256" key="5">
    <source>
        <dbReference type="ARBA" id="ARBA00023049"/>
    </source>
</evidence>
<dbReference type="Pfam" id="PF16491">
    <property type="entry name" value="Peptidase_M48_N"/>
    <property type="match status" value="1"/>
</dbReference>
<keyword evidence="4 6" id="KW-0862">Zinc</keyword>
<protein>
    <submittedName>
        <fullName evidence="10">M48 family metallopeptidase</fullName>
    </submittedName>
</protein>
<feature type="transmembrane region" description="Helical" evidence="7">
    <location>
        <begin position="291"/>
        <end position="309"/>
    </location>
</feature>
<comment type="similarity">
    <text evidence="6">Belongs to the peptidase M48 family.</text>
</comment>
<evidence type="ECO:0000259" key="9">
    <source>
        <dbReference type="Pfam" id="PF16491"/>
    </source>
</evidence>
<dbReference type="EMBL" id="CP151406">
    <property type="protein sequence ID" value="WZJ22991.1"/>
    <property type="molecule type" value="Genomic_DNA"/>
</dbReference>
<proteinExistence type="inferred from homology"/>
<feature type="transmembrane region" description="Helical" evidence="7">
    <location>
        <begin position="149"/>
        <end position="169"/>
    </location>
</feature>
<keyword evidence="7" id="KW-1133">Transmembrane helix</keyword>
<evidence type="ECO:0000256" key="2">
    <source>
        <dbReference type="ARBA" id="ARBA00022723"/>
    </source>
</evidence>
<evidence type="ECO:0000256" key="7">
    <source>
        <dbReference type="SAM" id="Phobius"/>
    </source>
</evidence>
<feature type="transmembrane region" description="Helical" evidence="7">
    <location>
        <begin position="64"/>
        <end position="87"/>
    </location>
</feature>
<feature type="transmembrane region" description="Helical" evidence="7">
    <location>
        <begin position="6"/>
        <end position="23"/>
    </location>
</feature>
<dbReference type="CDD" id="cd07343">
    <property type="entry name" value="M48A_Zmpste24p_like"/>
    <property type="match status" value="1"/>
</dbReference>
<evidence type="ECO:0000256" key="1">
    <source>
        <dbReference type="ARBA" id="ARBA00022670"/>
    </source>
</evidence>
<keyword evidence="1 6" id="KW-0645">Protease</keyword>
<feature type="transmembrane region" description="Helical" evidence="7">
    <location>
        <begin position="321"/>
        <end position="343"/>
    </location>
</feature>
<keyword evidence="7" id="KW-0812">Transmembrane</keyword>
<keyword evidence="2" id="KW-0479">Metal-binding</keyword>
<accession>A0ABZ2XK52</accession>
<dbReference type="InterPro" id="IPR001915">
    <property type="entry name" value="Peptidase_M48"/>
</dbReference>
<dbReference type="Gene3D" id="3.30.2010.10">
    <property type="entry name" value="Metalloproteases ('zincins'), catalytic domain"/>
    <property type="match status" value="1"/>
</dbReference>
<sequence length="416" mass="46710">MTENFTLFFLCILSLTVLTRLWLKLRHIRHVAAHRTRVPAEFTERITPASHEKAASYTIDRSKAAMLATVVETAVLLAFTLGGGLAWLHDFWSAHLEGIAYGLAMILAVMLISAVIDLPLSLYSQFVIEARHGFNRMTPALFVSDLVKQTLLGLAIGAPVIAVVLWLMSAMGNLWWLWVWLFWSAFNLLVLFVYPTWIAPLFNKFTPLPDGEMKTRIEALLKRCGFRSSGLFVMDGSKRSSHGNAYFTGFGNNKRIVFFDTLLERLSPAEIEAVLAHELGHFRKRHIVQRIVLMFTVSLAFLWLLGQLIDAPWFYAGLGVPVQSTALALILFFLVVPVFLFPLTPLSSQFSRKHEFEADAYAAEHASADDLVHALVKLYDDNASTLTPDPLHSLFHDSHPPAAQRIGRLQHQETSA</sequence>
<dbReference type="PANTHER" id="PTHR10120">
    <property type="entry name" value="CAAX PRENYL PROTEASE 1"/>
    <property type="match status" value="1"/>
</dbReference>
<comment type="cofactor">
    <cofactor evidence="6">
        <name>Zn(2+)</name>
        <dbReference type="ChEBI" id="CHEBI:29105"/>
    </cofactor>
    <text evidence="6">Binds 1 zinc ion per subunit.</text>
</comment>
<evidence type="ECO:0000256" key="3">
    <source>
        <dbReference type="ARBA" id="ARBA00022801"/>
    </source>
</evidence>
<keyword evidence="11" id="KW-1185">Reference proteome</keyword>
<dbReference type="RefSeq" id="WP_341744459.1">
    <property type="nucleotide sequence ID" value="NZ_CP151406.1"/>
</dbReference>
<reference evidence="10 11" key="1">
    <citation type="submission" date="2024-04" db="EMBL/GenBank/DDBJ databases">
        <title>Dissimilatory iodate-reducing microorganisms contribute to the enrichment of iodine in groundwater.</title>
        <authorList>
            <person name="Jiang Z."/>
        </authorList>
    </citation>
    <scope>NUCLEOTIDE SEQUENCE [LARGE SCALE GENOMIC DNA]</scope>
    <source>
        <strain evidence="10 11">NCP973</strain>
    </source>
</reference>
<evidence type="ECO:0000313" key="10">
    <source>
        <dbReference type="EMBL" id="WZJ22991.1"/>
    </source>
</evidence>
<dbReference type="InterPro" id="IPR027057">
    <property type="entry name" value="CAXX_Prtase_1"/>
</dbReference>
<evidence type="ECO:0000256" key="6">
    <source>
        <dbReference type="RuleBase" id="RU003983"/>
    </source>
</evidence>
<feature type="transmembrane region" description="Helical" evidence="7">
    <location>
        <begin position="175"/>
        <end position="194"/>
    </location>
</feature>
<dbReference type="Pfam" id="PF01435">
    <property type="entry name" value="Peptidase_M48"/>
    <property type="match status" value="1"/>
</dbReference>
<organism evidence="10 11">
    <name type="scientific">Azonexus hydrophilus</name>
    <dbReference type="NCBI Taxonomy" id="418702"/>
    <lineage>
        <taxon>Bacteria</taxon>
        <taxon>Pseudomonadati</taxon>
        <taxon>Pseudomonadota</taxon>
        <taxon>Betaproteobacteria</taxon>
        <taxon>Rhodocyclales</taxon>
        <taxon>Azonexaceae</taxon>
        <taxon>Azonexus</taxon>
    </lineage>
</organism>
<dbReference type="Proteomes" id="UP001479520">
    <property type="component" value="Chromosome"/>
</dbReference>
<dbReference type="InterPro" id="IPR032456">
    <property type="entry name" value="Peptidase_M48_N"/>
</dbReference>
<keyword evidence="7" id="KW-0472">Membrane</keyword>
<gene>
    <name evidence="10" type="ORF">AADV58_07545</name>
</gene>
<keyword evidence="5 6" id="KW-0482">Metalloprotease</keyword>
<evidence type="ECO:0000313" key="11">
    <source>
        <dbReference type="Proteomes" id="UP001479520"/>
    </source>
</evidence>
<evidence type="ECO:0000256" key="4">
    <source>
        <dbReference type="ARBA" id="ARBA00022833"/>
    </source>
</evidence>
<evidence type="ECO:0000259" key="8">
    <source>
        <dbReference type="Pfam" id="PF01435"/>
    </source>
</evidence>
<feature type="domain" description="CAAX prenyl protease 1 N-terminal" evidence="9">
    <location>
        <begin position="28"/>
        <end position="204"/>
    </location>
</feature>
<name>A0ABZ2XK52_9RHOO</name>
<keyword evidence="3 6" id="KW-0378">Hydrolase</keyword>
<feature type="transmembrane region" description="Helical" evidence="7">
    <location>
        <begin position="99"/>
        <end position="128"/>
    </location>
</feature>